<reference evidence="2" key="1">
    <citation type="submission" date="2023-06" db="EMBL/GenBank/DDBJ databases">
        <title>Survivors Of The Sea: Transcriptome response of Skeletonema marinoi to long-term dormancy.</title>
        <authorList>
            <person name="Pinder M.I.M."/>
            <person name="Kourtchenko O."/>
            <person name="Robertson E.K."/>
            <person name="Larsson T."/>
            <person name="Maumus F."/>
            <person name="Osuna-Cruz C.M."/>
            <person name="Vancaester E."/>
            <person name="Stenow R."/>
            <person name="Vandepoele K."/>
            <person name="Ploug H."/>
            <person name="Bruchert V."/>
            <person name="Godhe A."/>
            <person name="Topel M."/>
        </authorList>
    </citation>
    <scope>NUCLEOTIDE SEQUENCE</scope>
    <source>
        <strain evidence="2">R05AC</strain>
    </source>
</reference>
<accession>A0AAD8XSP9</accession>
<dbReference type="AlphaFoldDB" id="A0AAD8XSP9"/>
<name>A0AAD8XSP9_9STRA</name>
<protein>
    <submittedName>
        <fullName evidence="2">Uncharacterized protein</fullName>
    </submittedName>
</protein>
<proteinExistence type="predicted"/>
<evidence type="ECO:0000313" key="2">
    <source>
        <dbReference type="EMBL" id="KAK1732783.1"/>
    </source>
</evidence>
<sequence>MHHTLPTTEEARHAAFDLRRRMIESGRIDVDELKLQLDHDDNEDILHDLNPSLAIERLYERRGKMFGVLVCQVPDNSLYSDSSNLTSGDTVILKAYAGKLGGSWNLPGWSPIIGQVPESLPVFRRLRDEVTELFDRIDATKSNASPEDEKKKGSKENKVKHLTKKRARLATLALDEVRRHQLVTNFRGEALRPLTTVYTRGPTKVPGGTGDCAAPKLLAEAARLGLRPTGIAEIFVGATGGMSTGKGDGELYDACADRCEKIAGFMLCGLDDV</sequence>
<keyword evidence="3" id="KW-1185">Reference proteome</keyword>
<gene>
    <name evidence="2" type="ORF">QTG54_016495</name>
</gene>
<dbReference type="EMBL" id="JATAAI010000057">
    <property type="protein sequence ID" value="KAK1732783.1"/>
    <property type="molecule type" value="Genomic_DNA"/>
</dbReference>
<comment type="caution">
    <text evidence="2">The sequence shown here is derived from an EMBL/GenBank/DDBJ whole genome shotgun (WGS) entry which is preliminary data.</text>
</comment>
<feature type="region of interest" description="Disordered" evidence="1">
    <location>
        <begin position="137"/>
        <end position="161"/>
    </location>
</feature>
<feature type="compositionally biased region" description="Basic and acidic residues" evidence="1">
    <location>
        <begin position="147"/>
        <end position="159"/>
    </location>
</feature>
<organism evidence="2 3">
    <name type="scientific">Skeletonema marinoi</name>
    <dbReference type="NCBI Taxonomy" id="267567"/>
    <lineage>
        <taxon>Eukaryota</taxon>
        <taxon>Sar</taxon>
        <taxon>Stramenopiles</taxon>
        <taxon>Ochrophyta</taxon>
        <taxon>Bacillariophyta</taxon>
        <taxon>Coscinodiscophyceae</taxon>
        <taxon>Thalassiosirophycidae</taxon>
        <taxon>Thalassiosirales</taxon>
        <taxon>Skeletonemataceae</taxon>
        <taxon>Skeletonema</taxon>
        <taxon>Skeletonema marinoi-dohrnii complex</taxon>
    </lineage>
</organism>
<dbReference type="Proteomes" id="UP001224775">
    <property type="component" value="Unassembled WGS sequence"/>
</dbReference>
<evidence type="ECO:0000256" key="1">
    <source>
        <dbReference type="SAM" id="MobiDB-lite"/>
    </source>
</evidence>
<evidence type="ECO:0000313" key="3">
    <source>
        <dbReference type="Proteomes" id="UP001224775"/>
    </source>
</evidence>